<evidence type="ECO:0000313" key="6">
    <source>
        <dbReference type="EMBL" id="KAH7285895.1"/>
    </source>
</evidence>
<protein>
    <recommendedName>
        <fullName evidence="8">BTB/POZ domain-containing protein</fullName>
    </recommendedName>
</protein>
<dbReference type="AlphaFoldDB" id="A0A8T2QQY5"/>
<proteinExistence type="predicted"/>
<feature type="domain" description="NPH3" evidence="5">
    <location>
        <begin position="200"/>
        <end position="504"/>
    </location>
</feature>
<dbReference type="InterPro" id="IPR011333">
    <property type="entry name" value="SKP1/BTB/POZ_sf"/>
</dbReference>
<sequence>MEVLERTAADWVFSQDVPSDVTVIVEGTAYALHKLPLASRSGWMRRTVSETADPSLSNIELADLPGGGEAFELAAKFCYGINFEIEATNVAALRCAAEYLEMSEDYAEENLASRTDTYLEEVVVKNLPKAVTVLQACDSLLPMAEELDIVSKCVDAIACKACKEQMTSSLSRSDLGSSGHLEELSSPGNFSQTPKRRTVEWWVEEISVLQIDNFKRVISAMKARGMRNDSIGSAVAFYAQKWMRGLLKKQAGQLVEMRNRARQMKAVHDLAATEEQEQQRRMLETLVSLLPAERGICSVNFLCAMLRVASYLEVSTPWRTEIEKRIGWQLEQAAVDDLLIPSFSQLSEPYFDLDTVSRIVGHFLHEEASGVDDDRGNTTDASAHADYSSGDGGSPPPQSAVMKVAKSLDSLLSEVAPDANLTVSKFVAFAELMPSYARVVDDGIYRAVDIYLKSHPGVSDLERKKVAGLMDCQKLSQEACTHAAQNDRLPVQVVVQVLYFEQMRLRNAKSEALNVEDLLRPGPGLSNMGPGLLNNTGSGVLSMDLPSPRKADSALLLEQVLQRRLAMAGGRGGLVSGEQTPKTRERQLQFPANADDTDLYMQVKAGAIKQGDILAYRGKHLNQQQSGVYDDRGRIVDATTGAQTPQQHSQLYTKADGERPRGGFFQTVSMALSRLNPFQRLSSSEGGLRTPNNADTRSRRRRHSIS</sequence>
<dbReference type="OrthoDB" id="624345at2759"/>
<evidence type="ECO:0000256" key="2">
    <source>
        <dbReference type="ARBA" id="ARBA00022786"/>
    </source>
</evidence>
<evidence type="ECO:0000259" key="5">
    <source>
        <dbReference type="PROSITE" id="PS51649"/>
    </source>
</evidence>
<feature type="region of interest" description="Disordered" evidence="3">
    <location>
        <begin position="370"/>
        <end position="400"/>
    </location>
</feature>
<reference evidence="6" key="1">
    <citation type="submission" date="2021-08" db="EMBL/GenBank/DDBJ databases">
        <title>WGS assembly of Ceratopteris richardii.</title>
        <authorList>
            <person name="Marchant D.B."/>
            <person name="Chen G."/>
            <person name="Jenkins J."/>
            <person name="Shu S."/>
            <person name="Leebens-Mack J."/>
            <person name="Grimwood J."/>
            <person name="Schmutz J."/>
            <person name="Soltis P."/>
            <person name="Soltis D."/>
            <person name="Chen Z.-H."/>
        </authorList>
    </citation>
    <scope>NUCLEOTIDE SEQUENCE</scope>
    <source>
        <strain evidence="6">Whitten #5841</strain>
        <tissue evidence="6">Leaf</tissue>
    </source>
</reference>
<dbReference type="PANTHER" id="PTHR32370">
    <property type="entry name" value="OS12G0117600 PROTEIN"/>
    <property type="match status" value="1"/>
</dbReference>
<name>A0A8T2QQY5_CERRI</name>
<evidence type="ECO:0008006" key="8">
    <source>
        <dbReference type="Google" id="ProtNLM"/>
    </source>
</evidence>
<dbReference type="PROSITE" id="PS50097">
    <property type="entry name" value="BTB"/>
    <property type="match status" value="1"/>
</dbReference>
<feature type="compositionally biased region" description="Low complexity" evidence="3">
    <location>
        <begin position="170"/>
        <end position="188"/>
    </location>
</feature>
<dbReference type="Pfam" id="PF00651">
    <property type="entry name" value="BTB"/>
    <property type="match status" value="1"/>
</dbReference>
<dbReference type="InterPro" id="IPR027356">
    <property type="entry name" value="NPH3_dom"/>
</dbReference>
<dbReference type="Gene3D" id="3.30.710.10">
    <property type="entry name" value="Potassium Channel Kv1.1, Chain A"/>
    <property type="match status" value="1"/>
</dbReference>
<gene>
    <name evidence="6" type="ORF">KP509_33G050400</name>
</gene>
<organism evidence="6 7">
    <name type="scientific">Ceratopteris richardii</name>
    <name type="common">Triangle waterfern</name>
    <dbReference type="NCBI Taxonomy" id="49495"/>
    <lineage>
        <taxon>Eukaryota</taxon>
        <taxon>Viridiplantae</taxon>
        <taxon>Streptophyta</taxon>
        <taxon>Embryophyta</taxon>
        <taxon>Tracheophyta</taxon>
        <taxon>Polypodiopsida</taxon>
        <taxon>Polypodiidae</taxon>
        <taxon>Polypodiales</taxon>
        <taxon>Pteridineae</taxon>
        <taxon>Pteridaceae</taxon>
        <taxon>Parkerioideae</taxon>
        <taxon>Ceratopteris</taxon>
    </lineage>
</organism>
<feature type="compositionally biased region" description="Polar residues" evidence="3">
    <location>
        <begin position="681"/>
        <end position="695"/>
    </location>
</feature>
<dbReference type="PROSITE" id="PS51649">
    <property type="entry name" value="NPH3"/>
    <property type="match status" value="1"/>
</dbReference>
<feature type="domain" description="BTB" evidence="4">
    <location>
        <begin position="19"/>
        <end position="87"/>
    </location>
</feature>
<evidence type="ECO:0000313" key="7">
    <source>
        <dbReference type="Proteomes" id="UP000825935"/>
    </source>
</evidence>
<feature type="region of interest" description="Disordered" evidence="3">
    <location>
        <begin position="170"/>
        <end position="193"/>
    </location>
</feature>
<dbReference type="Pfam" id="PF03000">
    <property type="entry name" value="NPH3"/>
    <property type="match status" value="1"/>
</dbReference>
<feature type="region of interest" description="Disordered" evidence="3">
    <location>
        <begin position="681"/>
        <end position="706"/>
    </location>
</feature>
<dbReference type="InterPro" id="IPR043454">
    <property type="entry name" value="NPH3/RPT2-like"/>
</dbReference>
<accession>A0A8T2QQY5</accession>
<dbReference type="Proteomes" id="UP000825935">
    <property type="component" value="Chromosome 33"/>
</dbReference>
<dbReference type="OMA" id="NALCCSH"/>
<dbReference type="EMBL" id="CM035438">
    <property type="protein sequence ID" value="KAH7285895.1"/>
    <property type="molecule type" value="Genomic_DNA"/>
</dbReference>
<evidence type="ECO:0000256" key="3">
    <source>
        <dbReference type="SAM" id="MobiDB-lite"/>
    </source>
</evidence>
<dbReference type="InterPro" id="IPR000210">
    <property type="entry name" value="BTB/POZ_dom"/>
</dbReference>
<evidence type="ECO:0000259" key="4">
    <source>
        <dbReference type="PROSITE" id="PS50097"/>
    </source>
</evidence>
<keyword evidence="2" id="KW-0833">Ubl conjugation pathway</keyword>
<comment type="caution">
    <text evidence="6">The sequence shown here is derived from an EMBL/GenBank/DDBJ whole genome shotgun (WGS) entry which is preliminary data.</text>
</comment>
<comment type="pathway">
    <text evidence="1">Protein modification; protein ubiquitination.</text>
</comment>
<dbReference type="SUPFAM" id="SSF54695">
    <property type="entry name" value="POZ domain"/>
    <property type="match status" value="1"/>
</dbReference>
<evidence type="ECO:0000256" key="1">
    <source>
        <dbReference type="ARBA" id="ARBA00004906"/>
    </source>
</evidence>
<keyword evidence="7" id="KW-1185">Reference proteome</keyword>